<dbReference type="Pfam" id="PF05685">
    <property type="entry name" value="Uma2"/>
    <property type="match status" value="1"/>
</dbReference>
<dbReference type="PANTHER" id="PTHR36558:SF1">
    <property type="entry name" value="RESTRICTION ENDONUCLEASE DOMAIN-CONTAINING PROTEIN-RELATED"/>
    <property type="match status" value="1"/>
</dbReference>
<dbReference type="InterPro" id="IPR012296">
    <property type="entry name" value="Nuclease_put_TT1808"/>
</dbReference>
<feature type="domain" description="Putative restriction endonuclease" evidence="1">
    <location>
        <begin position="13"/>
        <end position="172"/>
    </location>
</feature>
<keyword evidence="2" id="KW-0255">Endonuclease</keyword>
<dbReference type="EMBL" id="JACJQY010000019">
    <property type="protein sequence ID" value="MBD2317714.1"/>
    <property type="molecule type" value="Genomic_DNA"/>
</dbReference>
<comment type="caution">
    <text evidence="2">The sequence shown here is derived from an EMBL/GenBank/DDBJ whole genome shotgun (WGS) entry which is preliminary data.</text>
</comment>
<dbReference type="CDD" id="cd06260">
    <property type="entry name" value="DUF820-like"/>
    <property type="match status" value="1"/>
</dbReference>
<dbReference type="GO" id="GO:0004519">
    <property type="term" value="F:endonuclease activity"/>
    <property type="evidence" value="ECO:0007669"/>
    <property type="project" value="UniProtKB-KW"/>
</dbReference>
<name>A0ABR8CDX0_9CYAN</name>
<accession>A0ABR8CDX0</accession>
<evidence type="ECO:0000259" key="1">
    <source>
        <dbReference type="Pfam" id="PF05685"/>
    </source>
</evidence>
<keyword evidence="2" id="KW-0378">Hydrolase</keyword>
<gene>
    <name evidence="2" type="ORF">H6G05_12775</name>
</gene>
<dbReference type="InterPro" id="IPR008538">
    <property type="entry name" value="Uma2"/>
</dbReference>
<dbReference type="Gene3D" id="3.90.1570.10">
    <property type="entry name" value="tt1808, chain A"/>
    <property type="match status" value="1"/>
</dbReference>
<evidence type="ECO:0000313" key="2">
    <source>
        <dbReference type="EMBL" id="MBD2317714.1"/>
    </source>
</evidence>
<keyword evidence="3" id="KW-1185">Reference proteome</keyword>
<proteinExistence type="predicted"/>
<dbReference type="SUPFAM" id="SSF52980">
    <property type="entry name" value="Restriction endonuclease-like"/>
    <property type="match status" value="1"/>
</dbReference>
<dbReference type="RefSeq" id="WP_190578543.1">
    <property type="nucleotide sequence ID" value="NZ_CAWPQU010000011.1"/>
</dbReference>
<sequence>MIALKEHFPKFTPEEYFAWEEQQLERHEYIDGEVYAMSGGTIDHGSIAGNFLVLLKPHLRGSGCKTLNSDCRVSIVGATKYVYPDISVTCDDRDKTTSQYITYPCLIVEVLSPSKEAYDRGNKFKMYRRNPSLQEYVLVSVDAIEIELFRKTETGDWRIINYQKGDAIELKSVNFTCQIEQVYEDVVFNGELIMEN</sequence>
<organism evidence="2 3">
    <name type="scientific">Phormidium tenue FACHB-1050</name>
    <dbReference type="NCBI Taxonomy" id="2692857"/>
    <lineage>
        <taxon>Bacteria</taxon>
        <taxon>Bacillati</taxon>
        <taxon>Cyanobacteriota</taxon>
        <taxon>Cyanophyceae</taxon>
        <taxon>Oscillatoriophycideae</taxon>
        <taxon>Oscillatoriales</taxon>
        <taxon>Oscillatoriaceae</taxon>
        <taxon>Phormidium</taxon>
    </lineage>
</organism>
<dbReference type="PANTHER" id="PTHR36558">
    <property type="entry name" value="GLR1098 PROTEIN"/>
    <property type="match status" value="1"/>
</dbReference>
<dbReference type="Proteomes" id="UP000618445">
    <property type="component" value="Unassembled WGS sequence"/>
</dbReference>
<dbReference type="InterPro" id="IPR011335">
    <property type="entry name" value="Restrct_endonuc-II-like"/>
</dbReference>
<evidence type="ECO:0000313" key="3">
    <source>
        <dbReference type="Proteomes" id="UP000618445"/>
    </source>
</evidence>
<keyword evidence="2" id="KW-0540">Nuclease</keyword>
<reference evidence="2 3" key="1">
    <citation type="journal article" date="2020" name="ISME J.">
        <title>Comparative genomics reveals insights into cyanobacterial evolution and habitat adaptation.</title>
        <authorList>
            <person name="Chen M.Y."/>
            <person name="Teng W.K."/>
            <person name="Zhao L."/>
            <person name="Hu C.X."/>
            <person name="Zhou Y.K."/>
            <person name="Han B.P."/>
            <person name="Song L.R."/>
            <person name="Shu W.S."/>
        </authorList>
    </citation>
    <scope>NUCLEOTIDE SEQUENCE [LARGE SCALE GENOMIC DNA]</scope>
    <source>
        <strain evidence="2 3">FACHB-1050</strain>
    </source>
</reference>
<protein>
    <submittedName>
        <fullName evidence="2">Uma2 family endonuclease</fullName>
    </submittedName>
</protein>